<evidence type="ECO:0000313" key="11">
    <source>
        <dbReference type="EMBL" id="EJK65971.1"/>
    </source>
</evidence>
<accession>K0SY81</accession>
<dbReference type="Proteomes" id="UP000266841">
    <property type="component" value="Unassembled WGS sequence"/>
</dbReference>
<feature type="binding site" evidence="8">
    <location>
        <position position="274"/>
    </location>
    <ligand>
        <name>Zn(2+)</name>
        <dbReference type="ChEBI" id="CHEBI:29105"/>
        <note>catalytic</note>
    </ligand>
</feature>
<evidence type="ECO:0000256" key="3">
    <source>
        <dbReference type="ARBA" id="ARBA00022723"/>
    </source>
</evidence>
<gene>
    <name evidence="11" type="ORF">THAOC_13127</name>
</gene>
<evidence type="ECO:0000256" key="7">
    <source>
        <dbReference type="PIRSR" id="PIRSR601577-1"/>
    </source>
</evidence>
<dbReference type="PANTHER" id="PTHR10942">
    <property type="entry name" value="LEISHMANOLYSIN-LIKE PEPTIDASE"/>
    <property type="match status" value="1"/>
</dbReference>
<evidence type="ECO:0000313" key="12">
    <source>
        <dbReference type="Proteomes" id="UP000266841"/>
    </source>
</evidence>
<feature type="non-terminal residue" evidence="11">
    <location>
        <position position="1"/>
    </location>
</feature>
<keyword evidence="5 8" id="KW-0862">Zinc</keyword>
<keyword evidence="2" id="KW-0645">Protease</keyword>
<keyword evidence="10" id="KW-1133">Transmembrane helix</keyword>
<evidence type="ECO:0000256" key="2">
    <source>
        <dbReference type="ARBA" id="ARBA00022670"/>
    </source>
</evidence>
<evidence type="ECO:0000256" key="4">
    <source>
        <dbReference type="ARBA" id="ARBA00022801"/>
    </source>
</evidence>
<keyword evidence="3 8" id="KW-0479">Metal-binding</keyword>
<organism evidence="11 12">
    <name type="scientific">Thalassiosira oceanica</name>
    <name type="common">Marine diatom</name>
    <dbReference type="NCBI Taxonomy" id="159749"/>
    <lineage>
        <taxon>Eukaryota</taxon>
        <taxon>Sar</taxon>
        <taxon>Stramenopiles</taxon>
        <taxon>Ochrophyta</taxon>
        <taxon>Bacillariophyta</taxon>
        <taxon>Coscinodiscophyceae</taxon>
        <taxon>Thalassiosirophycidae</taxon>
        <taxon>Thalassiosirales</taxon>
        <taxon>Thalassiosiraceae</taxon>
        <taxon>Thalassiosira</taxon>
    </lineage>
</organism>
<feature type="compositionally biased region" description="Low complexity" evidence="9">
    <location>
        <begin position="778"/>
        <end position="793"/>
    </location>
</feature>
<feature type="compositionally biased region" description="Low complexity" evidence="9">
    <location>
        <begin position="851"/>
        <end position="871"/>
    </location>
</feature>
<proteinExistence type="inferred from homology"/>
<feature type="active site" evidence="7">
    <location>
        <position position="271"/>
    </location>
</feature>
<feature type="region of interest" description="Disordered" evidence="9">
    <location>
        <begin position="64"/>
        <end position="120"/>
    </location>
</feature>
<evidence type="ECO:0000256" key="9">
    <source>
        <dbReference type="SAM" id="MobiDB-lite"/>
    </source>
</evidence>
<dbReference type="Gene3D" id="3.10.170.20">
    <property type="match status" value="1"/>
</dbReference>
<dbReference type="GO" id="GO:0016020">
    <property type="term" value="C:membrane"/>
    <property type="evidence" value="ECO:0007669"/>
    <property type="project" value="InterPro"/>
</dbReference>
<dbReference type="SUPFAM" id="SSF55486">
    <property type="entry name" value="Metalloproteases ('zincins'), catalytic domain"/>
    <property type="match status" value="1"/>
</dbReference>
<evidence type="ECO:0008006" key="13">
    <source>
        <dbReference type="Google" id="ProtNLM"/>
    </source>
</evidence>
<keyword evidence="10" id="KW-0472">Membrane</keyword>
<comment type="caution">
    <text evidence="11">The sequence shown here is derived from an EMBL/GenBank/DDBJ whole genome shotgun (WGS) entry which is preliminary data.</text>
</comment>
<dbReference type="Gene3D" id="2.30.34.10">
    <property type="entry name" value="Leishmanolysin domain 4"/>
    <property type="match status" value="1"/>
</dbReference>
<keyword evidence="10" id="KW-0812">Transmembrane</keyword>
<keyword evidence="4" id="KW-0378">Hydrolase</keyword>
<dbReference type="Gene3D" id="3.90.132.10">
    <property type="entry name" value="Leishmanolysin , domain 2"/>
    <property type="match status" value="1"/>
</dbReference>
<evidence type="ECO:0000256" key="10">
    <source>
        <dbReference type="SAM" id="Phobius"/>
    </source>
</evidence>
<dbReference type="GO" id="GO:0006508">
    <property type="term" value="P:proteolysis"/>
    <property type="evidence" value="ECO:0007669"/>
    <property type="project" value="UniProtKB-KW"/>
</dbReference>
<dbReference type="OrthoDB" id="527990at2759"/>
<keyword evidence="12" id="KW-1185">Reference proteome</keyword>
<keyword evidence="6 8" id="KW-0482">Metalloprotease</keyword>
<dbReference type="PANTHER" id="PTHR10942:SF0">
    <property type="entry name" value="LEISHMANOLYSIN-LIKE PEPTIDASE"/>
    <property type="match status" value="1"/>
</dbReference>
<evidence type="ECO:0000256" key="5">
    <source>
        <dbReference type="ARBA" id="ARBA00022833"/>
    </source>
</evidence>
<name>K0SY81_THAOC</name>
<feature type="compositionally biased region" description="Acidic residues" evidence="9">
    <location>
        <begin position="88"/>
        <end position="107"/>
    </location>
</feature>
<protein>
    <recommendedName>
        <fullName evidence="13">Leishmanolysin-like peptidase</fullName>
    </recommendedName>
</protein>
<dbReference type="FunFam" id="2.30.34.10:FF:000007">
    <property type="entry name" value="Predicted protein"/>
    <property type="match status" value="1"/>
</dbReference>
<comment type="similarity">
    <text evidence="1">Belongs to the peptidase M8 family.</text>
</comment>
<dbReference type="GO" id="GO:0005737">
    <property type="term" value="C:cytoplasm"/>
    <property type="evidence" value="ECO:0007669"/>
    <property type="project" value="TreeGrafter"/>
</dbReference>
<feature type="binding site" evidence="8">
    <location>
        <position position="270"/>
    </location>
    <ligand>
        <name>Zn(2+)</name>
        <dbReference type="ChEBI" id="CHEBI:29105"/>
        <note>catalytic</note>
    </ligand>
</feature>
<reference evidence="11 12" key="1">
    <citation type="journal article" date="2012" name="Genome Biol.">
        <title>Genome and low-iron response of an oceanic diatom adapted to chronic iron limitation.</title>
        <authorList>
            <person name="Lommer M."/>
            <person name="Specht M."/>
            <person name="Roy A.S."/>
            <person name="Kraemer L."/>
            <person name="Andreson R."/>
            <person name="Gutowska M.A."/>
            <person name="Wolf J."/>
            <person name="Bergner S.V."/>
            <person name="Schilhabel M.B."/>
            <person name="Klostermeier U.C."/>
            <person name="Beiko R.G."/>
            <person name="Rosenstiel P."/>
            <person name="Hippler M."/>
            <person name="Laroche J."/>
        </authorList>
    </citation>
    <scope>NUCLEOTIDE SEQUENCE [LARGE SCALE GENOMIC DNA]</scope>
    <source>
        <strain evidence="11 12">CCMP1005</strain>
    </source>
</reference>
<feature type="region of interest" description="Disordered" evidence="9">
    <location>
        <begin position="764"/>
        <end position="883"/>
    </location>
</feature>
<dbReference type="EMBL" id="AGNL01015350">
    <property type="protein sequence ID" value="EJK65971.1"/>
    <property type="molecule type" value="Genomic_DNA"/>
</dbReference>
<evidence type="ECO:0000256" key="8">
    <source>
        <dbReference type="PIRSR" id="PIRSR601577-2"/>
    </source>
</evidence>
<dbReference type="FunFam" id="3.90.132.10:FF:000001">
    <property type="entry name" value="leishmanolysin-like peptidase isoform X2"/>
    <property type="match status" value="1"/>
</dbReference>
<comment type="cofactor">
    <cofactor evidence="8">
        <name>Zn(2+)</name>
        <dbReference type="ChEBI" id="CHEBI:29105"/>
    </cofactor>
    <text evidence="8">Binds 1 zinc ion per subunit.</text>
</comment>
<feature type="transmembrane region" description="Helical" evidence="10">
    <location>
        <begin position="735"/>
        <end position="757"/>
    </location>
</feature>
<evidence type="ECO:0000256" key="6">
    <source>
        <dbReference type="ARBA" id="ARBA00023049"/>
    </source>
</evidence>
<feature type="binding site" evidence="8">
    <location>
        <position position="406"/>
    </location>
    <ligand>
        <name>Zn(2+)</name>
        <dbReference type="ChEBI" id="CHEBI:29105"/>
        <note>catalytic</note>
    </ligand>
</feature>
<dbReference type="AlphaFoldDB" id="K0SY81"/>
<dbReference type="GO" id="GO:0046872">
    <property type="term" value="F:metal ion binding"/>
    <property type="evidence" value="ECO:0007669"/>
    <property type="project" value="UniProtKB-KW"/>
</dbReference>
<dbReference type="InterPro" id="IPR001577">
    <property type="entry name" value="Peptidase_M8"/>
</dbReference>
<dbReference type="Pfam" id="PF01457">
    <property type="entry name" value="Peptidase_M8"/>
    <property type="match status" value="2"/>
</dbReference>
<evidence type="ECO:0000256" key="1">
    <source>
        <dbReference type="ARBA" id="ARBA00005860"/>
    </source>
</evidence>
<dbReference type="GO" id="GO:0004222">
    <property type="term" value="F:metalloendopeptidase activity"/>
    <property type="evidence" value="ECO:0007669"/>
    <property type="project" value="InterPro"/>
</dbReference>
<feature type="compositionally biased region" description="Basic and acidic residues" evidence="9">
    <location>
        <begin position="64"/>
        <end position="87"/>
    </location>
</feature>
<sequence length="883" mass="97149">GGNGGGSGETRRHPIRRIYHDNLPARRELHEGLKSIPYWETGLLGDPAHRLEYDNHPYDVMRRARERKEAEGQRRKRGGVEENVREDGAEDEEDDRDLQEDDRDLQEDGAPPSPDPFRPIRIHFHTESLDEEYDGTNQMKIDFVKNVILPGMADFWSSALSVVPVSGNLFVSTAELQGRAYCGDTEFSRVPVEHISTGVPDADLVLYVSAAPSSRFCGPSTLAVAVACNFDQFDRPTAGSINFCLDQIELDDRGRASDSVMQDNIDVAVHEAAHVLGMSSNSYRFFWDPDNGRERTVRPFTYRGVICVDGVERNLILPDDNTSESLVDSFACLSLARTALTLSCALTLTIENCAVKFFIATSGQRYASIVTPTVATVARNQFNCPELNGAQLENQPTGENSCTGDHWDERMYYPEALSGVISPTTVVLSPLTLALLEDSGWYRANYTRANVSPWGHGVGCDFVSQPCLVGGGNGRDGSLPSYSRGFFCNKASSRGCSPAYTHKMACTVIGESTIDFQVRGTYLPDKQFQYFADAAVGGPREADYCPVYGSVYSGMKPEELDCRIPSNDDAIDVIYSEEYGDNSMCFETTSGEGRCYNARCIYDDFNLQLRVDGKWYTCEEDFQTIEVSTLSGAFGTTVTCPRLSSVCPDMFCPVNCAGRGVCNFEAVDNVTGDVRPRCECFDPEDTSAGCSDTFVLDGKYLRDGTSLTDQIKDNFFEPLVAVFVDHPDTWTTASWAWAAALFVVFIMMVLCICSSFWPEKRDKRAEAARRRRRKKKLQQQAASKSKSSSGKRTAAPKKKIQTVDSRGSRALSPESYAHAVSSGGYVSPDAAEKYQTTKTRALSPEPYARQAVSCSSSAAGSRGVSSAGVHSRMGSYSKVGEEV</sequence>
<dbReference type="eggNOG" id="KOG2556">
    <property type="taxonomic scope" value="Eukaryota"/>
</dbReference>
<dbReference type="GO" id="GO:0007155">
    <property type="term" value="P:cell adhesion"/>
    <property type="evidence" value="ECO:0007669"/>
    <property type="project" value="InterPro"/>
</dbReference>